<name>A0A2T5C3U2_9BACT</name>
<evidence type="ECO:0000259" key="2">
    <source>
        <dbReference type="Pfam" id="PF13739"/>
    </source>
</evidence>
<accession>A0A2T5C3U2</accession>
<dbReference type="RefSeq" id="WP_170111319.1">
    <property type="nucleotide sequence ID" value="NZ_OY782574.1"/>
</dbReference>
<dbReference type="EMBL" id="QAAD01000005">
    <property type="protein sequence ID" value="PTN09399.1"/>
    <property type="molecule type" value="Genomic_DNA"/>
</dbReference>
<evidence type="ECO:0000313" key="3">
    <source>
        <dbReference type="EMBL" id="PTN09399.1"/>
    </source>
</evidence>
<dbReference type="InterPro" id="IPR025303">
    <property type="entry name" value="PdaC"/>
</dbReference>
<dbReference type="Proteomes" id="UP000243525">
    <property type="component" value="Unassembled WGS sequence"/>
</dbReference>
<dbReference type="InterPro" id="IPR037126">
    <property type="entry name" value="PdaC/RsiV-like_sf"/>
</dbReference>
<protein>
    <submittedName>
        <fullName evidence="3">Uncharacterized protein DUF4163</fullName>
    </submittedName>
</protein>
<feature type="domain" description="Deacetylase PdaC" evidence="2">
    <location>
        <begin position="48"/>
        <end position="138"/>
    </location>
</feature>
<keyword evidence="4" id="KW-1185">Reference proteome</keyword>
<dbReference type="Gene3D" id="3.30.565.40">
    <property type="entry name" value="Fervidobacterium nodosum Rt17-B1 like"/>
    <property type="match status" value="1"/>
</dbReference>
<feature type="chain" id="PRO_5015451468" evidence="1">
    <location>
        <begin position="29"/>
        <end position="240"/>
    </location>
</feature>
<dbReference type="AlphaFoldDB" id="A0A2T5C3U2"/>
<comment type="caution">
    <text evidence="3">The sequence shown here is derived from an EMBL/GenBank/DDBJ whole genome shotgun (WGS) entry which is preliminary data.</text>
</comment>
<evidence type="ECO:0000256" key="1">
    <source>
        <dbReference type="SAM" id="SignalP"/>
    </source>
</evidence>
<dbReference type="Pfam" id="PF13739">
    <property type="entry name" value="PdaC"/>
    <property type="match status" value="1"/>
</dbReference>
<dbReference type="PROSITE" id="PS51257">
    <property type="entry name" value="PROKAR_LIPOPROTEIN"/>
    <property type="match status" value="1"/>
</dbReference>
<organism evidence="3 4">
    <name type="scientific">Mangrovibacterium marinum</name>
    <dbReference type="NCBI Taxonomy" id="1639118"/>
    <lineage>
        <taxon>Bacteria</taxon>
        <taxon>Pseudomonadati</taxon>
        <taxon>Bacteroidota</taxon>
        <taxon>Bacteroidia</taxon>
        <taxon>Marinilabiliales</taxon>
        <taxon>Prolixibacteraceae</taxon>
        <taxon>Mangrovibacterium</taxon>
    </lineage>
</organism>
<evidence type="ECO:0000313" key="4">
    <source>
        <dbReference type="Proteomes" id="UP000243525"/>
    </source>
</evidence>
<reference evidence="3 4" key="1">
    <citation type="submission" date="2018-04" db="EMBL/GenBank/DDBJ databases">
        <title>Genomic Encyclopedia of Archaeal and Bacterial Type Strains, Phase II (KMG-II): from individual species to whole genera.</title>
        <authorList>
            <person name="Goeker M."/>
        </authorList>
    </citation>
    <scope>NUCLEOTIDE SEQUENCE [LARGE SCALE GENOMIC DNA]</scope>
    <source>
        <strain evidence="3 4">DSM 28823</strain>
    </source>
</reference>
<dbReference type="Gene3D" id="3.90.640.20">
    <property type="entry name" value="Heat-shock cognate protein, ATPase"/>
    <property type="match status" value="1"/>
</dbReference>
<gene>
    <name evidence="3" type="ORF">C8N47_105240</name>
</gene>
<proteinExistence type="predicted"/>
<keyword evidence="1" id="KW-0732">Signal</keyword>
<sequence length="240" mass="26900">MKRTKFLKRLVYSSGCLLMLLLAACRSGETPVVVDAQSTTDRATNWTAEMQYPVFSSANERVNRSLTRLNREISAYLAAQQEAMKEDADALFTDFTDQQRPAWNYELVVNNRVYRADDHYVSLQLELYRYMGGAHGTTDFVALNYDVASEELLSANDILDLRQSSKINQLLQANFGNPEQCFDTDPTMELVSAVCFSPDTVYFTFGHYALGAYACGPAEILVPQEELGEAFLPQIGSPLN</sequence>
<feature type="signal peptide" evidence="1">
    <location>
        <begin position="1"/>
        <end position="28"/>
    </location>
</feature>